<sequence>MPLAGLHTGHEQVRGMRLARLHLGTGALPDLLARGEGEERGDEEESPGEHLGVVDPVTALLFMRDSEKGDSLSNGRSRSASFGERWNANQKSEHGVQSASGRSCLGYYHEQTDGLWESVNPLNGGCLILST</sequence>
<accession>A0A1I7YET4</accession>
<name>A0A1I7YET4_9BILA</name>
<protein>
    <submittedName>
        <fullName evidence="3">Uncharacterized protein</fullName>
    </submittedName>
</protein>
<proteinExistence type="predicted"/>
<dbReference type="AlphaFoldDB" id="A0A1I7YET4"/>
<reference evidence="3" key="1">
    <citation type="submission" date="2016-11" db="UniProtKB">
        <authorList>
            <consortium name="WormBaseParasite"/>
        </authorList>
    </citation>
    <scope>IDENTIFICATION</scope>
</reference>
<feature type="compositionally biased region" description="Polar residues" evidence="1">
    <location>
        <begin position="87"/>
        <end position="101"/>
    </location>
</feature>
<feature type="compositionally biased region" description="Polar residues" evidence="1">
    <location>
        <begin position="71"/>
        <end position="80"/>
    </location>
</feature>
<evidence type="ECO:0000313" key="2">
    <source>
        <dbReference type="Proteomes" id="UP000095287"/>
    </source>
</evidence>
<dbReference type="WBParaSite" id="L893_g15566.t1">
    <property type="protein sequence ID" value="L893_g15566.t1"/>
    <property type="gene ID" value="L893_g15566"/>
</dbReference>
<keyword evidence="2" id="KW-1185">Reference proteome</keyword>
<feature type="region of interest" description="Disordered" evidence="1">
    <location>
        <begin position="30"/>
        <end position="101"/>
    </location>
</feature>
<evidence type="ECO:0000313" key="3">
    <source>
        <dbReference type="WBParaSite" id="L893_g15566.t1"/>
    </source>
</evidence>
<organism evidence="2 3">
    <name type="scientific">Steinernema glaseri</name>
    <dbReference type="NCBI Taxonomy" id="37863"/>
    <lineage>
        <taxon>Eukaryota</taxon>
        <taxon>Metazoa</taxon>
        <taxon>Ecdysozoa</taxon>
        <taxon>Nematoda</taxon>
        <taxon>Chromadorea</taxon>
        <taxon>Rhabditida</taxon>
        <taxon>Tylenchina</taxon>
        <taxon>Panagrolaimomorpha</taxon>
        <taxon>Strongyloidoidea</taxon>
        <taxon>Steinernematidae</taxon>
        <taxon>Steinernema</taxon>
    </lineage>
</organism>
<dbReference type="Proteomes" id="UP000095287">
    <property type="component" value="Unplaced"/>
</dbReference>
<evidence type="ECO:0000256" key="1">
    <source>
        <dbReference type="SAM" id="MobiDB-lite"/>
    </source>
</evidence>